<feature type="compositionally biased region" description="Basic and acidic residues" evidence="1">
    <location>
        <begin position="1"/>
        <end position="10"/>
    </location>
</feature>
<proteinExistence type="predicted"/>
<dbReference type="RefSeq" id="WP_209746606.1">
    <property type="nucleotide sequence ID" value="NZ_JBHSMH010000007.1"/>
</dbReference>
<sequence>MADPNKKPEEAGQQSSNYSDNAETLELKDLSQELSGHELEQVAGGAKLKKGKTRGPITG</sequence>
<feature type="region of interest" description="Disordered" evidence="1">
    <location>
        <begin position="1"/>
        <end position="23"/>
    </location>
</feature>
<reference evidence="3" key="1">
    <citation type="journal article" date="2019" name="Int. J. Syst. Evol. Microbiol.">
        <title>The Global Catalogue of Microorganisms (GCM) 10K type strain sequencing project: providing services to taxonomists for standard genome sequencing and annotation.</title>
        <authorList>
            <consortium name="The Broad Institute Genomics Platform"/>
            <consortium name="The Broad Institute Genome Sequencing Center for Infectious Disease"/>
            <person name="Wu L."/>
            <person name="Ma J."/>
        </authorList>
    </citation>
    <scope>NUCLEOTIDE SEQUENCE [LARGE SCALE GENOMIC DNA]</scope>
    <source>
        <strain evidence="3">CCUG 57113</strain>
    </source>
</reference>
<feature type="compositionally biased region" description="Polar residues" evidence="1">
    <location>
        <begin position="12"/>
        <end position="22"/>
    </location>
</feature>
<protein>
    <recommendedName>
        <fullName evidence="4">Bacteriocin</fullName>
    </recommendedName>
</protein>
<organism evidence="2 3">
    <name type="scientific">Cohnella suwonensis</name>
    <dbReference type="NCBI Taxonomy" id="696072"/>
    <lineage>
        <taxon>Bacteria</taxon>
        <taxon>Bacillati</taxon>
        <taxon>Bacillota</taxon>
        <taxon>Bacilli</taxon>
        <taxon>Bacillales</taxon>
        <taxon>Paenibacillaceae</taxon>
        <taxon>Cohnella</taxon>
    </lineage>
</organism>
<comment type="caution">
    <text evidence="2">The sequence shown here is derived from an EMBL/GenBank/DDBJ whole genome shotgun (WGS) entry which is preliminary data.</text>
</comment>
<name>A0ABW0LT52_9BACL</name>
<gene>
    <name evidence="2" type="ORF">ACFPPD_05570</name>
</gene>
<keyword evidence="3" id="KW-1185">Reference proteome</keyword>
<dbReference type="EMBL" id="JBHSMH010000007">
    <property type="protein sequence ID" value="MFC5468182.1"/>
    <property type="molecule type" value="Genomic_DNA"/>
</dbReference>
<evidence type="ECO:0008006" key="4">
    <source>
        <dbReference type="Google" id="ProtNLM"/>
    </source>
</evidence>
<evidence type="ECO:0000313" key="3">
    <source>
        <dbReference type="Proteomes" id="UP001596105"/>
    </source>
</evidence>
<evidence type="ECO:0000256" key="1">
    <source>
        <dbReference type="SAM" id="MobiDB-lite"/>
    </source>
</evidence>
<dbReference type="Proteomes" id="UP001596105">
    <property type="component" value="Unassembled WGS sequence"/>
</dbReference>
<evidence type="ECO:0000313" key="2">
    <source>
        <dbReference type="EMBL" id="MFC5468182.1"/>
    </source>
</evidence>
<accession>A0ABW0LT52</accession>
<feature type="region of interest" description="Disordered" evidence="1">
    <location>
        <begin position="35"/>
        <end position="59"/>
    </location>
</feature>